<reference evidence="1" key="1">
    <citation type="journal article" date="2021" name="New Phytol.">
        <title>Evolutionary innovations through gain and loss of genes in the ectomycorrhizal Boletales.</title>
        <authorList>
            <person name="Wu G."/>
            <person name="Miyauchi S."/>
            <person name="Morin E."/>
            <person name="Kuo A."/>
            <person name="Drula E."/>
            <person name="Varga T."/>
            <person name="Kohler A."/>
            <person name="Feng B."/>
            <person name="Cao Y."/>
            <person name="Lipzen A."/>
            <person name="Daum C."/>
            <person name="Hundley H."/>
            <person name="Pangilinan J."/>
            <person name="Johnson J."/>
            <person name="Barry K."/>
            <person name="LaButti K."/>
            <person name="Ng V."/>
            <person name="Ahrendt S."/>
            <person name="Min B."/>
            <person name="Choi I.G."/>
            <person name="Park H."/>
            <person name="Plett J.M."/>
            <person name="Magnuson J."/>
            <person name="Spatafora J.W."/>
            <person name="Nagy L.G."/>
            <person name="Henrissat B."/>
            <person name="Grigoriev I.V."/>
            <person name="Yang Z.L."/>
            <person name="Xu J."/>
            <person name="Martin F.M."/>
        </authorList>
    </citation>
    <scope>NUCLEOTIDE SEQUENCE</scope>
    <source>
        <strain evidence="1">KUC20120723A-06</strain>
    </source>
</reference>
<sequence length="207" mass="23399">MVYFSRPFLQQHLGGGSQVLIVEIRDHSATPLAKKYAVRRLICPTLKANPWAPEKPGMNGYMFVGLGNEENTFIQPEERILFVGLDEKKFMLAGKYEAKRVAPLTVMEWASLSAAVRKGYCEATKRKNKDSRSIEEIHHAYDIGELKVPCVLLTCLEFDEKFYFELKAKKAVTPPSSGPQACKRRRGDDGYDVDQGSQVIRKAKIED</sequence>
<protein>
    <submittedName>
        <fullName evidence="1">Uncharacterized protein</fullName>
    </submittedName>
</protein>
<keyword evidence="2" id="KW-1185">Reference proteome</keyword>
<dbReference type="Proteomes" id="UP000790709">
    <property type="component" value="Unassembled WGS sequence"/>
</dbReference>
<gene>
    <name evidence="1" type="ORF">BV22DRAFT_30458</name>
</gene>
<evidence type="ECO:0000313" key="1">
    <source>
        <dbReference type="EMBL" id="KAH7931118.1"/>
    </source>
</evidence>
<comment type="caution">
    <text evidence="1">The sequence shown here is derived from an EMBL/GenBank/DDBJ whole genome shotgun (WGS) entry which is preliminary data.</text>
</comment>
<evidence type="ECO:0000313" key="2">
    <source>
        <dbReference type="Proteomes" id="UP000790709"/>
    </source>
</evidence>
<organism evidence="1 2">
    <name type="scientific">Leucogyrophana mollusca</name>
    <dbReference type="NCBI Taxonomy" id="85980"/>
    <lineage>
        <taxon>Eukaryota</taxon>
        <taxon>Fungi</taxon>
        <taxon>Dikarya</taxon>
        <taxon>Basidiomycota</taxon>
        <taxon>Agaricomycotina</taxon>
        <taxon>Agaricomycetes</taxon>
        <taxon>Agaricomycetidae</taxon>
        <taxon>Boletales</taxon>
        <taxon>Boletales incertae sedis</taxon>
        <taxon>Leucogyrophana</taxon>
    </lineage>
</organism>
<name>A0ACB8C1K0_9AGAM</name>
<dbReference type="EMBL" id="MU266328">
    <property type="protein sequence ID" value="KAH7931118.1"/>
    <property type="molecule type" value="Genomic_DNA"/>
</dbReference>
<accession>A0ACB8C1K0</accession>
<proteinExistence type="predicted"/>